<dbReference type="SUPFAM" id="SSF52540">
    <property type="entry name" value="P-loop containing nucleoside triphosphate hydrolases"/>
    <property type="match status" value="1"/>
</dbReference>
<comment type="caution">
    <text evidence="2">The sequence shown here is derived from an EMBL/GenBank/DDBJ whole genome shotgun (WGS) entry which is preliminary data.</text>
</comment>
<keyword evidence="3" id="KW-1185">Reference proteome</keyword>
<dbReference type="Pfam" id="PF03457">
    <property type="entry name" value="HA"/>
    <property type="match status" value="6"/>
</dbReference>
<evidence type="ECO:0000313" key="2">
    <source>
        <dbReference type="EMBL" id="MCQ4812959.1"/>
    </source>
</evidence>
<dbReference type="GO" id="GO:0005524">
    <property type="term" value="F:ATP binding"/>
    <property type="evidence" value="ECO:0007669"/>
    <property type="project" value="InterPro"/>
</dbReference>
<dbReference type="InterPro" id="IPR001650">
    <property type="entry name" value="Helicase_C-like"/>
</dbReference>
<organism evidence="2 3">
    <name type="scientific">Cloacibacillus evryensis</name>
    <dbReference type="NCBI Taxonomy" id="508460"/>
    <lineage>
        <taxon>Bacteria</taxon>
        <taxon>Thermotogati</taxon>
        <taxon>Synergistota</taxon>
        <taxon>Synergistia</taxon>
        <taxon>Synergistales</taxon>
        <taxon>Synergistaceae</taxon>
        <taxon>Cloacibacillus</taxon>
    </lineage>
</organism>
<dbReference type="EMBL" id="JANFYT010000001">
    <property type="protein sequence ID" value="MCQ4812959.1"/>
    <property type="molecule type" value="Genomic_DNA"/>
</dbReference>
<dbReference type="GO" id="GO:0003677">
    <property type="term" value="F:DNA binding"/>
    <property type="evidence" value="ECO:0007669"/>
    <property type="project" value="InterPro"/>
</dbReference>
<gene>
    <name evidence="2" type="ORF">NE630_00815</name>
</gene>
<dbReference type="Gene3D" id="3.40.50.300">
    <property type="entry name" value="P-loop containing nucleotide triphosphate hydrolases"/>
    <property type="match status" value="2"/>
</dbReference>
<dbReference type="Pfam" id="PF04851">
    <property type="entry name" value="ResIII"/>
    <property type="match status" value="1"/>
</dbReference>
<dbReference type="InterPro" id="IPR027417">
    <property type="entry name" value="P-loop_NTPase"/>
</dbReference>
<dbReference type="InterPro" id="IPR005114">
    <property type="entry name" value="Helicase_assoc"/>
</dbReference>
<dbReference type="PANTHER" id="PTHR33418">
    <property type="entry name" value="HELICASE-ASSOCIATED"/>
    <property type="match status" value="1"/>
</dbReference>
<dbReference type="Gene3D" id="6.10.140.530">
    <property type="match status" value="6"/>
</dbReference>
<protein>
    <submittedName>
        <fullName evidence="2">Helicase associated domain protein</fullName>
    </submittedName>
</protein>
<dbReference type="PROSITE" id="PS51194">
    <property type="entry name" value="HELICASE_CTER"/>
    <property type="match status" value="1"/>
</dbReference>
<feature type="domain" description="Helicase C-terminal" evidence="1">
    <location>
        <begin position="224"/>
        <end position="380"/>
    </location>
</feature>
<dbReference type="GO" id="GO:0016787">
    <property type="term" value="F:hydrolase activity"/>
    <property type="evidence" value="ECO:0007669"/>
    <property type="project" value="InterPro"/>
</dbReference>
<evidence type="ECO:0000259" key="1">
    <source>
        <dbReference type="PROSITE" id="PS51194"/>
    </source>
</evidence>
<dbReference type="InterPro" id="IPR006935">
    <property type="entry name" value="Helicase/UvrB_N"/>
</dbReference>
<dbReference type="RefSeq" id="WP_256181158.1">
    <property type="nucleotide sequence ID" value="NZ_DBEWVB010000064.1"/>
</dbReference>
<dbReference type="Pfam" id="PF00271">
    <property type="entry name" value="Helicase_C"/>
    <property type="match status" value="1"/>
</dbReference>
<name>A0AAW5K1F7_9BACT</name>
<reference evidence="2 3" key="1">
    <citation type="submission" date="2022-06" db="EMBL/GenBank/DDBJ databases">
        <title>Isolation of gut microbiota from human fecal samples.</title>
        <authorList>
            <person name="Pamer E.G."/>
            <person name="Barat B."/>
            <person name="Waligurski E."/>
            <person name="Medina S."/>
            <person name="Paddock L."/>
            <person name="Mostad J."/>
        </authorList>
    </citation>
    <scope>NUCLEOTIDE SEQUENCE [LARGE SCALE GENOMIC DNA]</scope>
    <source>
        <strain evidence="2 3">DFI.9.90</strain>
    </source>
</reference>
<sequence>MIDLFEHNRIAYESALSMLTESGRAAVVHPTGTGKSFIGFKLAEDNPDASVCWLSPSEYIFKTQIENLKATGVPEQKNVRFFTYAKLMMMDAAGLEEIRPDYIVLDEFHRCGAQMWGGGVQKLLAMYPQAAVLGLSATNIRYLDNQRDMADELFDGNIASEMTLGEAVVRGILAPPTYVISIYSCQNDLERYQSRISGAKNKAVRDAAQKRLDALRRSLENAEGLDAVFRKHITDRRGKYILFCSNVEHLKEVAGHIGEWFGGIDGSPHLYRAYADDPAASLAFAGFKADDSEHLKLLLCIDMLNEGVHIDDIAGVILFRPTVSPIIYKQQIGRALSAGSKKSTVIIDVVNNIENLYSISALQDEMRFAVDYYRGTGDISKVVNSSFTVIDEVRDSRRLFNELEESLSASWKTMYGCAKAYYKKHGNLEVSKRYQTEDGYSLGSWINTQRLVYAGKIPGVLGQERITQLESIGMRWQNRYDLSWERYYRALCEYKLKNGNIDIRANYVTDNGLELGKWICNLRQAKNSGRGGYYLTDERIAALGRLGMIWDKLDYLWEQNYLACAEYYMRHHDLEIPAGYVSPNGLRIGAWLRRMRKIRSGRLNGSAHLTKEQIARLDAIHMNWIDTHTRQWEYGYQQAVAHHKEFGTLDVPAGYVNKNGFPLGEWLRNHIDASAKTGRTSIKVTPERRAKLDKLGFKWTAEDSWQKRIAACEEYLKEHGDLDVPANYVTDGIWLGKWLYECRRAYRGETEGKRLTKEQIQQLEKLGMDWRTASERAWADKYQAASLLLKTNGDTSAGSNDKTEEALRISQWIARQRTLHRQGKLSREQIEMLNTLNIVRSAERTTIQGKSERVGSYAGS</sequence>
<proteinExistence type="predicted"/>
<dbReference type="Proteomes" id="UP001205919">
    <property type="component" value="Unassembled WGS sequence"/>
</dbReference>
<dbReference type="PANTHER" id="PTHR33418:SF1">
    <property type="entry name" value="HELICASE-ASSOCIATED DOMAIN-CONTAINING PROTEIN"/>
    <property type="match status" value="1"/>
</dbReference>
<evidence type="ECO:0000313" key="3">
    <source>
        <dbReference type="Proteomes" id="UP001205919"/>
    </source>
</evidence>
<dbReference type="AlphaFoldDB" id="A0AAW5K1F7"/>
<accession>A0AAW5K1F7</accession>